<dbReference type="STRING" id="764103.G7EA72"/>
<dbReference type="Pfam" id="PF00583">
    <property type="entry name" value="Acetyltransf_1"/>
    <property type="match status" value="1"/>
</dbReference>
<evidence type="ECO:0000313" key="6">
    <source>
        <dbReference type="Proteomes" id="UP000009131"/>
    </source>
</evidence>
<dbReference type="SUPFAM" id="SSF55729">
    <property type="entry name" value="Acyl-CoA N-acyltransferases (Nat)"/>
    <property type="match status" value="1"/>
</dbReference>
<evidence type="ECO:0000256" key="3">
    <source>
        <dbReference type="SAM" id="MobiDB-lite"/>
    </source>
</evidence>
<organism evidence="5 6">
    <name type="scientific">Mixia osmundae (strain CBS 9802 / IAM 14324 / JCM 22182 / KY 12970)</name>
    <dbReference type="NCBI Taxonomy" id="764103"/>
    <lineage>
        <taxon>Eukaryota</taxon>
        <taxon>Fungi</taxon>
        <taxon>Dikarya</taxon>
        <taxon>Basidiomycota</taxon>
        <taxon>Pucciniomycotina</taxon>
        <taxon>Mixiomycetes</taxon>
        <taxon>Mixiales</taxon>
        <taxon>Mixiaceae</taxon>
        <taxon>Mixia</taxon>
    </lineage>
</organism>
<dbReference type="PANTHER" id="PTHR45910">
    <property type="entry name" value="N-ALPHA-ACETYLTRANSFERASE 20"/>
    <property type="match status" value="1"/>
</dbReference>
<dbReference type="eggNOG" id="KOG3234">
    <property type="taxonomic scope" value="Eukaryota"/>
</dbReference>
<dbReference type="RefSeq" id="XP_014566204.1">
    <property type="nucleotide sequence ID" value="XM_014710718.1"/>
</dbReference>
<name>G7EA72_MIXOS</name>
<keyword evidence="2" id="KW-0012">Acyltransferase</keyword>
<evidence type="ECO:0000256" key="1">
    <source>
        <dbReference type="ARBA" id="ARBA00022679"/>
    </source>
</evidence>
<dbReference type="InterPro" id="IPR000182">
    <property type="entry name" value="GNAT_dom"/>
</dbReference>
<dbReference type="InParanoid" id="G7EA72"/>
<dbReference type="FunCoup" id="G7EA72">
    <property type="interactions" value="360"/>
</dbReference>
<dbReference type="OMA" id="EQHPSMR"/>
<evidence type="ECO:0000259" key="4">
    <source>
        <dbReference type="PROSITE" id="PS51186"/>
    </source>
</evidence>
<dbReference type="Gene3D" id="3.40.630.30">
    <property type="match status" value="1"/>
</dbReference>
<dbReference type="InterPro" id="IPR051646">
    <property type="entry name" value="NatB_acetyltransferase_subunit"/>
</dbReference>
<reference evidence="5 6" key="1">
    <citation type="journal article" date="2011" name="J. Gen. Appl. Microbiol.">
        <title>Draft genome sequencing of the enigmatic basidiomycete Mixia osmundae.</title>
        <authorList>
            <person name="Nishida H."/>
            <person name="Nagatsuka Y."/>
            <person name="Sugiyama J."/>
        </authorList>
    </citation>
    <scope>NUCLEOTIDE SEQUENCE [LARGE SCALE GENOMIC DNA]</scope>
    <source>
        <strain evidence="6">CBS 9802 / IAM 14324 / JCM 22182 / KY 12970</strain>
    </source>
</reference>
<dbReference type="EMBL" id="BABT02000229">
    <property type="protein sequence ID" value="GAA99732.1"/>
    <property type="molecule type" value="Genomic_DNA"/>
</dbReference>
<dbReference type="PROSITE" id="PS51186">
    <property type="entry name" value="GNAT"/>
    <property type="match status" value="1"/>
</dbReference>
<gene>
    <name evidence="5" type="primary">Mo06435</name>
    <name evidence="5" type="ORF">E5Q_06435</name>
</gene>
<keyword evidence="1" id="KW-0808">Transferase</keyword>
<dbReference type="GO" id="GO:0004596">
    <property type="term" value="F:protein-N-terminal amino-acid acetyltransferase activity"/>
    <property type="evidence" value="ECO:0007669"/>
    <property type="project" value="TreeGrafter"/>
</dbReference>
<evidence type="ECO:0000313" key="5">
    <source>
        <dbReference type="EMBL" id="GAA99732.1"/>
    </source>
</evidence>
<dbReference type="CDD" id="cd04301">
    <property type="entry name" value="NAT_SF"/>
    <property type="match status" value="1"/>
</dbReference>
<evidence type="ECO:0000256" key="2">
    <source>
        <dbReference type="ARBA" id="ARBA00023315"/>
    </source>
</evidence>
<reference evidence="5 6" key="2">
    <citation type="journal article" date="2012" name="Open Biol.">
        <title>Characteristics of nucleosomes and linker DNA regions on the genome of the basidiomycete Mixia osmundae revealed by mono- and dinucleosome mapping.</title>
        <authorList>
            <person name="Nishida H."/>
            <person name="Kondo S."/>
            <person name="Matsumoto T."/>
            <person name="Suzuki Y."/>
            <person name="Yoshikawa H."/>
            <person name="Taylor T.D."/>
            <person name="Sugiyama J."/>
        </authorList>
    </citation>
    <scope>NUCLEOTIDE SEQUENCE [LARGE SCALE GENOMIC DNA]</scope>
    <source>
        <strain evidence="6">CBS 9802 / IAM 14324 / JCM 22182 / KY 12970</strain>
    </source>
</reference>
<proteinExistence type="predicted"/>
<dbReference type="OrthoDB" id="10264728at2759"/>
<sequence length="179" mass="20349">MSLLRPFRATDIFSFNNINLDPWTETYSVAYYLGNLATWPHLFSAQENAQGKLMGYVMGKTEGPGTEWHGHVTAITVSPEHRRLGLAKGMMALLEKMSELHRAYFVDLYVRVSNNQAIDMYEGLGYSVYRRVIGYYSGGVKPGEEDAFDMRKALSRDVKQQSVRANGRDHRVSPSECWT</sequence>
<dbReference type="InterPro" id="IPR016181">
    <property type="entry name" value="Acyl_CoA_acyltransferase"/>
</dbReference>
<feature type="region of interest" description="Disordered" evidence="3">
    <location>
        <begin position="159"/>
        <end position="179"/>
    </location>
</feature>
<feature type="domain" description="N-acetyltransferase" evidence="4">
    <location>
        <begin position="2"/>
        <end position="155"/>
    </location>
</feature>
<dbReference type="PANTHER" id="PTHR45910:SF1">
    <property type="entry name" value="N-ALPHA-ACETYLTRANSFERASE 20"/>
    <property type="match status" value="1"/>
</dbReference>
<dbReference type="GO" id="GO:0031416">
    <property type="term" value="C:NatB complex"/>
    <property type="evidence" value="ECO:0007669"/>
    <property type="project" value="TreeGrafter"/>
</dbReference>
<protein>
    <recommendedName>
        <fullName evidence="4">N-acetyltransferase domain-containing protein</fullName>
    </recommendedName>
</protein>
<comment type="caution">
    <text evidence="5">The sequence shown here is derived from an EMBL/GenBank/DDBJ whole genome shotgun (WGS) entry which is preliminary data.</text>
</comment>
<keyword evidence="6" id="KW-1185">Reference proteome</keyword>
<dbReference type="Proteomes" id="UP000009131">
    <property type="component" value="Unassembled WGS sequence"/>
</dbReference>
<accession>G7EA72</accession>
<dbReference type="FunFam" id="3.40.630.30:FF:000065">
    <property type="entry name" value="N-terminal acetyltransferase complex ARD1 subunit homolog"/>
    <property type="match status" value="1"/>
</dbReference>
<dbReference type="AlphaFoldDB" id="G7EA72"/>
<dbReference type="HOGENOM" id="CLU_013985_7_1_1"/>